<dbReference type="Proteomes" id="UP001518140">
    <property type="component" value="Unassembled WGS sequence"/>
</dbReference>
<keyword evidence="2" id="KW-0288">FMN</keyword>
<comment type="caution">
    <text evidence="6">The sequence shown here is derived from an EMBL/GenBank/DDBJ whole genome shotgun (WGS) entry which is preliminary data.</text>
</comment>
<dbReference type="InterPro" id="IPR036661">
    <property type="entry name" value="Luciferase-like_sf"/>
</dbReference>
<accession>A0ABX0DYF4</accession>
<name>A0ABX0DYF4_9ACTN</name>
<dbReference type="InterPro" id="IPR011251">
    <property type="entry name" value="Luciferase-like_dom"/>
</dbReference>
<evidence type="ECO:0000313" key="7">
    <source>
        <dbReference type="Proteomes" id="UP001518140"/>
    </source>
</evidence>
<keyword evidence="1" id="KW-0285">Flavoprotein</keyword>
<dbReference type="InterPro" id="IPR050172">
    <property type="entry name" value="SsuD_RutA_monooxygenase"/>
</dbReference>
<reference evidence="6 7" key="1">
    <citation type="submission" date="2020-02" db="EMBL/GenBank/DDBJ databases">
        <title>Whole-genome analyses of novel actinobacteria.</title>
        <authorList>
            <person name="Sahin N."/>
            <person name="Tokatli A."/>
        </authorList>
    </citation>
    <scope>NUCLEOTIDE SEQUENCE [LARGE SCALE GENOMIC DNA]</scope>
    <source>
        <strain evidence="6 7">YC419</strain>
    </source>
</reference>
<organism evidence="6 7">
    <name type="scientific">Streptomyces ureilyticus</name>
    <dbReference type="NCBI Taxonomy" id="1775131"/>
    <lineage>
        <taxon>Bacteria</taxon>
        <taxon>Bacillati</taxon>
        <taxon>Actinomycetota</taxon>
        <taxon>Actinomycetes</taxon>
        <taxon>Kitasatosporales</taxon>
        <taxon>Streptomycetaceae</taxon>
        <taxon>Streptomyces</taxon>
    </lineage>
</organism>
<evidence type="ECO:0000313" key="6">
    <source>
        <dbReference type="EMBL" id="NGO46387.1"/>
    </source>
</evidence>
<evidence type="ECO:0000256" key="3">
    <source>
        <dbReference type="ARBA" id="ARBA00023002"/>
    </source>
</evidence>
<keyword evidence="3" id="KW-0560">Oxidoreductase</keyword>
<dbReference type="SUPFAM" id="SSF51679">
    <property type="entry name" value="Bacterial luciferase-like"/>
    <property type="match status" value="1"/>
</dbReference>
<protein>
    <submittedName>
        <fullName evidence="6">LLM class flavin-dependent oxidoreductase</fullName>
    </submittedName>
</protein>
<evidence type="ECO:0000256" key="2">
    <source>
        <dbReference type="ARBA" id="ARBA00022643"/>
    </source>
</evidence>
<gene>
    <name evidence="6" type="ORF">G6048_31065</name>
</gene>
<sequence>MRNVVTVNDNTVKSNPIRDSANKLKLSIFGVNGTGASFTHHPDRFSGDWDAIARLAKRADQLGIEGFVSASRWRAFGGDGHYSGDFMETFTWAGAIAAITERISIISTLPISLLNPAFVAKAEATVDIISNGRAGMNLVCGWFPPEFDLFGVEMQEHNDRYGYADEWMEVFDRLWSADSSFDLKNAHFDVKNALSQPRPLQSRPVLLNAGGSPRGRQFAAQHAEVAFTIPDDPDPRAVKARVAEYREEARQKFGKEIQIWLSAYVVQKDTTAEAEAYAQDYIVTQGDDIAVADLIEANIPNAKTMPPEKMAEMSYEFKAGYGGYPLVGSASDIAHRMSELSEAGVDGLMLVWLDYENGLEKFASEVLPRLEEAGLRAPATPV</sequence>
<evidence type="ECO:0000259" key="5">
    <source>
        <dbReference type="Pfam" id="PF00296"/>
    </source>
</evidence>
<proteinExistence type="predicted"/>
<keyword evidence="7" id="KW-1185">Reference proteome</keyword>
<dbReference type="Gene3D" id="3.20.20.30">
    <property type="entry name" value="Luciferase-like domain"/>
    <property type="match status" value="1"/>
</dbReference>
<evidence type="ECO:0000256" key="1">
    <source>
        <dbReference type="ARBA" id="ARBA00022630"/>
    </source>
</evidence>
<dbReference type="EMBL" id="JAAKZX010000126">
    <property type="protein sequence ID" value="NGO46387.1"/>
    <property type="molecule type" value="Genomic_DNA"/>
</dbReference>
<evidence type="ECO:0000256" key="4">
    <source>
        <dbReference type="ARBA" id="ARBA00023033"/>
    </source>
</evidence>
<feature type="domain" description="Luciferase-like" evidence="5">
    <location>
        <begin position="47"/>
        <end position="346"/>
    </location>
</feature>
<dbReference type="Pfam" id="PF00296">
    <property type="entry name" value="Bac_luciferase"/>
    <property type="match status" value="1"/>
</dbReference>
<dbReference type="PANTHER" id="PTHR42847">
    <property type="entry name" value="ALKANESULFONATE MONOOXYGENASE"/>
    <property type="match status" value="1"/>
</dbReference>
<keyword evidence="4" id="KW-0503">Monooxygenase</keyword>
<dbReference type="PANTHER" id="PTHR42847:SF4">
    <property type="entry name" value="ALKANESULFONATE MONOOXYGENASE-RELATED"/>
    <property type="match status" value="1"/>
</dbReference>